<reference evidence="7 8" key="1">
    <citation type="submission" date="2016-03" db="EMBL/GenBank/DDBJ databases">
        <title>Comparative genomics of Pseudogymnoascus destructans, the fungus causing white-nose syndrome of bats.</title>
        <authorList>
            <person name="Palmer J.M."/>
            <person name="Drees K.P."/>
            <person name="Foster J.T."/>
            <person name="Lindner D.L."/>
        </authorList>
    </citation>
    <scope>NUCLEOTIDE SEQUENCE [LARGE SCALE GENOMIC DNA]</scope>
    <source>
        <strain evidence="7 8">UAMH 10579</strain>
    </source>
</reference>
<keyword evidence="3" id="KW-0274">FAD</keyword>
<dbReference type="EMBL" id="KV460238">
    <property type="protein sequence ID" value="OBT95142.1"/>
    <property type="molecule type" value="Genomic_DNA"/>
</dbReference>
<dbReference type="GO" id="GO:0004497">
    <property type="term" value="F:monooxygenase activity"/>
    <property type="evidence" value="ECO:0007669"/>
    <property type="project" value="UniProtKB-KW"/>
</dbReference>
<dbReference type="PANTHER" id="PTHR13789:SF309">
    <property type="entry name" value="PUTATIVE (AFU_ORTHOLOGUE AFUA_6G14510)-RELATED"/>
    <property type="match status" value="1"/>
</dbReference>
<name>A0A1B8GH45_9PEZI</name>
<dbReference type="Pfam" id="PF01494">
    <property type="entry name" value="FAD_binding_3"/>
    <property type="match status" value="1"/>
</dbReference>
<dbReference type="AlphaFoldDB" id="A0A1B8GH45"/>
<keyword evidence="5" id="KW-0503">Monooxygenase</keyword>
<dbReference type="PRINTS" id="PR00420">
    <property type="entry name" value="RNGMNOXGNASE"/>
</dbReference>
<dbReference type="RefSeq" id="XP_018128875.1">
    <property type="nucleotide sequence ID" value="XM_018276843.2"/>
</dbReference>
<dbReference type="Proteomes" id="UP000091956">
    <property type="component" value="Unassembled WGS sequence"/>
</dbReference>
<dbReference type="GeneID" id="28840794"/>
<evidence type="ECO:0000256" key="2">
    <source>
        <dbReference type="ARBA" id="ARBA00022630"/>
    </source>
</evidence>
<evidence type="ECO:0000256" key="3">
    <source>
        <dbReference type="ARBA" id="ARBA00022827"/>
    </source>
</evidence>
<gene>
    <name evidence="7" type="ORF">VE01_07408</name>
</gene>
<evidence type="ECO:0000313" key="8">
    <source>
        <dbReference type="Proteomes" id="UP000091956"/>
    </source>
</evidence>
<comment type="similarity">
    <text evidence="1">Belongs to the paxM FAD-dependent monooxygenase family.</text>
</comment>
<evidence type="ECO:0000313" key="7">
    <source>
        <dbReference type="EMBL" id="OBT95142.1"/>
    </source>
</evidence>
<organism evidence="7 8">
    <name type="scientific">Pseudogymnoascus verrucosus</name>
    <dbReference type="NCBI Taxonomy" id="342668"/>
    <lineage>
        <taxon>Eukaryota</taxon>
        <taxon>Fungi</taxon>
        <taxon>Dikarya</taxon>
        <taxon>Ascomycota</taxon>
        <taxon>Pezizomycotina</taxon>
        <taxon>Leotiomycetes</taxon>
        <taxon>Thelebolales</taxon>
        <taxon>Thelebolaceae</taxon>
        <taxon>Pseudogymnoascus</taxon>
    </lineage>
</organism>
<sequence length="144" mass="16603">MSELVDKSSVMSLIPIYKLSPGGTWFKGRCLLIGDAAHAMQPHAGQGISMALEDGFLLARLLKDTSRSLNDVYERFDQIRRPRVDEIYWLAARNMQIRKRTGLWGLWFKELGIWAYFKTTRILGLSKKVSTHKHLIYDIGDEEF</sequence>
<dbReference type="InterPro" id="IPR036188">
    <property type="entry name" value="FAD/NAD-bd_sf"/>
</dbReference>
<evidence type="ECO:0000259" key="6">
    <source>
        <dbReference type="Pfam" id="PF01494"/>
    </source>
</evidence>
<dbReference type="STRING" id="342668.A0A1B8GH45"/>
<keyword evidence="4" id="KW-0560">Oxidoreductase</keyword>
<proteinExistence type="inferred from homology"/>
<keyword evidence="2" id="KW-0285">Flavoprotein</keyword>
<evidence type="ECO:0000256" key="1">
    <source>
        <dbReference type="ARBA" id="ARBA00007992"/>
    </source>
</evidence>
<evidence type="ECO:0000256" key="4">
    <source>
        <dbReference type="ARBA" id="ARBA00023002"/>
    </source>
</evidence>
<protein>
    <recommendedName>
        <fullName evidence="6">FAD-binding domain-containing protein</fullName>
    </recommendedName>
</protein>
<reference evidence="8" key="2">
    <citation type="journal article" date="2018" name="Nat. Commun.">
        <title>Extreme sensitivity to ultraviolet light in the fungal pathogen causing white-nose syndrome of bats.</title>
        <authorList>
            <person name="Palmer J.M."/>
            <person name="Drees K.P."/>
            <person name="Foster J.T."/>
            <person name="Lindner D.L."/>
        </authorList>
    </citation>
    <scope>NUCLEOTIDE SEQUENCE [LARGE SCALE GENOMIC DNA]</scope>
    <source>
        <strain evidence="8">UAMH 10579</strain>
    </source>
</reference>
<accession>A0A1B8GH45</accession>
<dbReference type="GO" id="GO:0071949">
    <property type="term" value="F:FAD binding"/>
    <property type="evidence" value="ECO:0007669"/>
    <property type="project" value="InterPro"/>
</dbReference>
<dbReference type="SUPFAM" id="SSF51905">
    <property type="entry name" value="FAD/NAD(P)-binding domain"/>
    <property type="match status" value="1"/>
</dbReference>
<dbReference type="Gene3D" id="3.50.50.60">
    <property type="entry name" value="FAD/NAD(P)-binding domain"/>
    <property type="match status" value="1"/>
</dbReference>
<dbReference type="InterPro" id="IPR050493">
    <property type="entry name" value="FAD-dep_Monooxygenase_BioMet"/>
</dbReference>
<keyword evidence="8" id="KW-1185">Reference proteome</keyword>
<evidence type="ECO:0000256" key="5">
    <source>
        <dbReference type="ARBA" id="ARBA00023033"/>
    </source>
</evidence>
<dbReference type="OrthoDB" id="16820at2759"/>
<dbReference type="InterPro" id="IPR002938">
    <property type="entry name" value="FAD-bd"/>
</dbReference>
<dbReference type="PANTHER" id="PTHR13789">
    <property type="entry name" value="MONOOXYGENASE"/>
    <property type="match status" value="1"/>
</dbReference>
<feature type="domain" description="FAD-binding" evidence="6">
    <location>
        <begin position="24"/>
        <end position="84"/>
    </location>
</feature>